<dbReference type="Gene3D" id="3.10.20.310">
    <property type="entry name" value="membrane protein fhac"/>
    <property type="match status" value="1"/>
</dbReference>
<keyword evidence="8 9" id="KW-0131">Cell cycle</keyword>
<dbReference type="OrthoDB" id="9783091at2"/>
<feature type="compositionally biased region" description="Polar residues" evidence="10">
    <location>
        <begin position="312"/>
        <end position="326"/>
    </location>
</feature>
<dbReference type="InterPro" id="IPR034746">
    <property type="entry name" value="POTRA"/>
</dbReference>
<reference evidence="11 12" key="1">
    <citation type="submission" date="2019-01" db="EMBL/GenBank/DDBJ databases">
        <title>Sphingomonas mucosissima sp. nov. and Sphingomonas desiccabilis sp. nov., from biological soil crusts in the Colorado Plateau, USA.</title>
        <authorList>
            <person name="Zhu D."/>
        </authorList>
    </citation>
    <scope>NUCLEOTIDE SEQUENCE [LARGE SCALE GENOMIC DNA]</scope>
    <source>
        <strain evidence="11 12">CP1D</strain>
    </source>
</reference>
<evidence type="ECO:0000256" key="10">
    <source>
        <dbReference type="SAM" id="MobiDB-lite"/>
    </source>
</evidence>
<evidence type="ECO:0000313" key="12">
    <source>
        <dbReference type="Proteomes" id="UP000292347"/>
    </source>
</evidence>
<evidence type="ECO:0000256" key="1">
    <source>
        <dbReference type="ARBA" id="ARBA00004370"/>
    </source>
</evidence>
<feature type="region of interest" description="Disordered" evidence="10">
    <location>
        <begin position="291"/>
        <end position="326"/>
    </location>
</feature>
<feature type="compositionally biased region" description="Basic residues" evidence="10">
    <location>
        <begin position="15"/>
        <end position="27"/>
    </location>
</feature>
<dbReference type="RefSeq" id="WP_129342125.1">
    <property type="nucleotide sequence ID" value="NZ_JACIDD010000002.1"/>
</dbReference>
<accession>A0A4Q2IQ83</accession>
<feature type="compositionally biased region" description="Low complexity" evidence="10">
    <location>
        <begin position="291"/>
        <end position="310"/>
    </location>
</feature>
<keyword evidence="6 9" id="KW-1133">Transmembrane helix</keyword>
<keyword evidence="3 9" id="KW-0997">Cell inner membrane</keyword>
<keyword evidence="4 9" id="KW-0132">Cell division</keyword>
<name>A0A4Q2IQ83_9SPHN</name>
<feature type="region of interest" description="Disordered" evidence="10">
    <location>
        <begin position="1"/>
        <end position="27"/>
    </location>
</feature>
<feature type="transmembrane region" description="Helical" evidence="9">
    <location>
        <begin position="49"/>
        <end position="75"/>
    </location>
</feature>
<dbReference type="Pfam" id="PF08478">
    <property type="entry name" value="POTRA_1"/>
    <property type="match status" value="1"/>
</dbReference>
<dbReference type="GO" id="GO:0032153">
    <property type="term" value="C:cell division site"/>
    <property type="evidence" value="ECO:0007669"/>
    <property type="project" value="UniProtKB-UniRule"/>
</dbReference>
<comment type="subcellular location">
    <subcellularLocation>
        <location evidence="9">Cell inner membrane</location>
        <topology evidence="9">Single-pass type II membrane protein</topology>
    </subcellularLocation>
    <subcellularLocation>
        <location evidence="1">Membrane</location>
    </subcellularLocation>
    <text evidence="9">Localizes to the division septum.</text>
</comment>
<sequence>MSRASSRRPAPSRTVKPKRRPQPKRQRRASILDHALARVPGGEATVKKAAAWGITALVGGAAIAAAGWLGVFGLVGTAMAEGIGSLGFRVAQIEVTGLKRMDANSVYAVALDQRSRAMPLVDLNGTRDRLLEYGWIADARVSRRLPDTLVIDVVERDPAAVWQNNGQLMLIDHKGVLLDEVPAHAIPRLPLVIGEGANAQEPAYQRLIAAAPALRPMVKAATWVGNRRWDLLFQSGETLVLPEGEKAAANALVKFAQMDGTMGLLGKGYARFDLRDPSKLVVRMAPGAAAAPAADDAAPGNAAEGAAPAGQGNETGSVETGSTGVV</sequence>
<organism evidence="11 12">
    <name type="scientific">Sphingomonas desiccabilis</name>
    <dbReference type="NCBI Taxonomy" id="429134"/>
    <lineage>
        <taxon>Bacteria</taxon>
        <taxon>Pseudomonadati</taxon>
        <taxon>Pseudomonadota</taxon>
        <taxon>Alphaproteobacteria</taxon>
        <taxon>Sphingomonadales</taxon>
        <taxon>Sphingomonadaceae</taxon>
        <taxon>Sphingomonas</taxon>
    </lineage>
</organism>
<keyword evidence="2 9" id="KW-1003">Cell membrane</keyword>
<evidence type="ECO:0000256" key="7">
    <source>
        <dbReference type="ARBA" id="ARBA00023136"/>
    </source>
</evidence>
<evidence type="ECO:0000256" key="4">
    <source>
        <dbReference type="ARBA" id="ARBA00022618"/>
    </source>
</evidence>
<dbReference type="EMBL" id="SDPT01000002">
    <property type="protein sequence ID" value="RXZ31896.1"/>
    <property type="molecule type" value="Genomic_DNA"/>
</dbReference>
<dbReference type="AlphaFoldDB" id="A0A4Q2IQ83"/>
<proteinExistence type="inferred from homology"/>
<dbReference type="GO" id="GO:0090529">
    <property type="term" value="P:cell septum assembly"/>
    <property type="evidence" value="ECO:0007669"/>
    <property type="project" value="InterPro"/>
</dbReference>
<feature type="compositionally biased region" description="Low complexity" evidence="10">
    <location>
        <begin position="1"/>
        <end position="13"/>
    </location>
</feature>
<comment type="function">
    <text evidence="9">Essential cell division protein.</text>
</comment>
<evidence type="ECO:0000256" key="9">
    <source>
        <dbReference type="HAMAP-Rule" id="MF_00911"/>
    </source>
</evidence>
<comment type="caution">
    <text evidence="11">The sequence shown here is derived from an EMBL/GenBank/DDBJ whole genome shotgun (WGS) entry which is preliminary data.</text>
</comment>
<dbReference type="PANTHER" id="PTHR35851:SF1">
    <property type="entry name" value="CELL DIVISION PROTEIN FTSQ"/>
    <property type="match status" value="1"/>
</dbReference>
<comment type="similarity">
    <text evidence="9">Belongs to the FtsQ/DivIB family. FtsQ subfamily.</text>
</comment>
<dbReference type="Proteomes" id="UP000292347">
    <property type="component" value="Unassembled WGS sequence"/>
</dbReference>
<evidence type="ECO:0000256" key="2">
    <source>
        <dbReference type="ARBA" id="ARBA00022475"/>
    </source>
</evidence>
<dbReference type="PANTHER" id="PTHR35851">
    <property type="entry name" value="CELL DIVISION PROTEIN FTSQ"/>
    <property type="match status" value="1"/>
</dbReference>
<dbReference type="Pfam" id="PF03799">
    <property type="entry name" value="FtsQ_DivIB_C"/>
    <property type="match status" value="1"/>
</dbReference>
<keyword evidence="12" id="KW-1185">Reference proteome</keyword>
<protein>
    <recommendedName>
        <fullName evidence="9">Cell division protein FtsQ</fullName>
    </recommendedName>
</protein>
<dbReference type="InterPro" id="IPR005548">
    <property type="entry name" value="Cell_div_FtsQ/DivIB_C"/>
</dbReference>
<dbReference type="GO" id="GO:0005886">
    <property type="term" value="C:plasma membrane"/>
    <property type="evidence" value="ECO:0007669"/>
    <property type="project" value="UniProtKB-SubCell"/>
</dbReference>
<evidence type="ECO:0000313" key="11">
    <source>
        <dbReference type="EMBL" id="RXZ31896.1"/>
    </source>
</evidence>
<dbReference type="InterPro" id="IPR013685">
    <property type="entry name" value="POTRA_FtsQ_type"/>
</dbReference>
<evidence type="ECO:0000256" key="5">
    <source>
        <dbReference type="ARBA" id="ARBA00022692"/>
    </source>
</evidence>
<dbReference type="GO" id="GO:0043093">
    <property type="term" value="P:FtsZ-dependent cytokinesis"/>
    <property type="evidence" value="ECO:0007669"/>
    <property type="project" value="UniProtKB-UniRule"/>
</dbReference>
<evidence type="ECO:0000256" key="6">
    <source>
        <dbReference type="ARBA" id="ARBA00022989"/>
    </source>
</evidence>
<evidence type="ECO:0000256" key="3">
    <source>
        <dbReference type="ARBA" id="ARBA00022519"/>
    </source>
</evidence>
<evidence type="ECO:0000256" key="8">
    <source>
        <dbReference type="ARBA" id="ARBA00023306"/>
    </source>
</evidence>
<dbReference type="HAMAP" id="MF_00911">
    <property type="entry name" value="FtsQ_subfam"/>
    <property type="match status" value="1"/>
</dbReference>
<gene>
    <name evidence="9" type="primary">ftsQ</name>
    <name evidence="11" type="ORF">EO081_11960</name>
</gene>
<keyword evidence="7 9" id="KW-0472">Membrane</keyword>
<dbReference type="InterPro" id="IPR026579">
    <property type="entry name" value="FtsQ"/>
</dbReference>
<dbReference type="PROSITE" id="PS51779">
    <property type="entry name" value="POTRA"/>
    <property type="match status" value="1"/>
</dbReference>
<keyword evidence="5 9" id="KW-0812">Transmembrane</keyword>